<dbReference type="AlphaFoldDB" id="A0AAP0JXH9"/>
<feature type="chain" id="PRO_5043019780" evidence="1">
    <location>
        <begin position="26"/>
        <end position="124"/>
    </location>
</feature>
<name>A0AAP0JXH9_9MAGN</name>
<gene>
    <name evidence="2" type="ORF">Scep_010443</name>
</gene>
<dbReference type="Proteomes" id="UP001419268">
    <property type="component" value="Unassembled WGS sequence"/>
</dbReference>
<sequence length="124" mass="11532">MATKSCLPMMFVALILVVLAAHASARKLVQQNVKAEEATHEANVVHNNEANNVGGNGNKAGVKDKKCLVGGFAAIGGAAGVGGVIPVLGGAGGLGGLGGGAGGLGGLGGLGGAGGIAKGGGILP</sequence>
<reference evidence="2 3" key="1">
    <citation type="submission" date="2024-01" db="EMBL/GenBank/DDBJ databases">
        <title>Genome assemblies of Stephania.</title>
        <authorList>
            <person name="Yang L."/>
        </authorList>
    </citation>
    <scope>NUCLEOTIDE SEQUENCE [LARGE SCALE GENOMIC DNA]</scope>
    <source>
        <strain evidence="2">JXDWG</strain>
        <tissue evidence="2">Leaf</tissue>
    </source>
</reference>
<comment type="caution">
    <text evidence="2">The sequence shown here is derived from an EMBL/GenBank/DDBJ whole genome shotgun (WGS) entry which is preliminary data.</text>
</comment>
<evidence type="ECO:0000313" key="3">
    <source>
        <dbReference type="Proteomes" id="UP001419268"/>
    </source>
</evidence>
<dbReference type="PANTHER" id="PTHR34463">
    <property type="entry name" value="GLYCINE-RICH PROTEIN"/>
    <property type="match status" value="1"/>
</dbReference>
<accession>A0AAP0JXH9</accession>
<protein>
    <submittedName>
        <fullName evidence="2">Uncharacterized protein</fullName>
    </submittedName>
</protein>
<dbReference type="EMBL" id="JBBNAG010000004">
    <property type="protein sequence ID" value="KAK9140762.1"/>
    <property type="molecule type" value="Genomic_DNA"/>
</dbReference>
<keyword evidence="1" id="KW-0732">Signal</keyword>
<organism evidence="2 3">
    <name type="scientific">Stephania cephalantha</name>
    <dbReference type="NCBI Taxonomy" id="152367"/>
    <lineage>
        <taxon>Eukaryota</taxon>
        <taxon>Viridiplantae</taxon>
        <taxon>Streptophyta</taxon>
        <taxon>Embryophyta</taxon>
        <taxon>Tracheophyta</taxon>
        <taxon>Spermatophyta</taxon>
        <taxon>Magnoliopsida</taxon>
        <taxon>Ranunculales</taxon>
        <taxon>Menispermaceae</taxon>
        <taxon>Menispermoideae</taxon>
        <taxon>Cissampelideae</taxon>
        <taxon>Stephania</taxon>
    </lineage>
</organism>
<feature type="signal peptide" evidence="1">
    <location>
        <begin position="1"/>
        <end position="25"/>
    </location>
</feature>
<evidence type="ECO:0000313" key="2">
    <source>
        <dbReference type="EMBL" id="KAK9140762.1"/>
    </source>
</evidence>
<evidence type="ECO:0000256" key="1">
    <source>
        <dbReference type="SAM" id="SignalP"/>
    </source>
</evidence>
<keyword evidence="3" id="KW-1185">Reference proteome</keyword>
<dbReference type="PANTHER" id="PTHR34463:SF11">
    <property type="entry name" value="GLYCINE-RICH PROTEIN LIKE"/>
    <property type="match status" value="1"/>
</dbReference>
<proteinExistence type="predicted"/>